<dbReference type="EMBL" id="LS974623">
    <property type="protein sequence ID" value="CAG7902766.1"/>
    <property type="molecule type" value="Genomic_DNA"/>
</dbReference>
<dbReference type="AlphaFoldDB" id="A0A8D9HS68"/>
<dbReference type="Gramene" id="A07p24100.2_BraZ1">
    <property type="protein sequence ID" value="A07p24100.2_BraZ1.CDS"/>
    <property type="gene ID" value="A07g24100.2_BraZ1"/>
</dbReference>
<gene>
    <name evidence="1" type="ORF">BRAPAZ1V2_A07P24100.2</name>
</gene>
<evidence type="ECO:0000313" key="2">
    <source>
        <dbReference type="Proteomes" id="UP000694005"/>
    </source>
</evidence>
<protein>
    <submittedName>
        <fullName evidence="1">Uncharacterized protein</fullName>
    </submittedName>
</protein>
<accession>A0A8D9HS68</accession>
<evidence type="ECO:0000313" key="1">
    <source>
        <dbReference type="EMBL" id="CAG7902766.1"/>
    </source>
</evidence>
<proteinExistence type="predicted"/>
<organism evidence="1 2">
    <name type="scientific">Brassica campestris</name>
    <name type="common">Field mustard</name>
    <dbReference type="NCBI Taxonomy" id="3711"/>
    <lineage>
        <taxon>Eukaryota</taxon>
        <taxon>Viridiplantae</taxon>
        <taxon>Streptophyta</taxon>
        <taxon>Embryophyta</taxon>
        <taxon>Tracheophyta</taxon>
        <taxon>Spermatophyta</taxon>
        <taxon>Magnoliopsida</taxon>
        <taxon>eudicotyledons</taxon>
        <taxon>Gunneridae</taxon>
        <taxon>Pentapetalae</taxon>
        <taxon>rosids</taxon>
        <taxon>malvids</taxon>
        <taxon>Brassicales</taxon>
        <taxon>Brassicaceae</taxon>
        <taxon>Brassiceae</taxon>
        <taxon>Brassica</taxon>
    </lineage>
</organism>
<reference evidence="1 2" key="1">
    <citation type="submission" date="2021-07" db="EMBL/GenBank/DDBJ databases">
        <authorList>
            <consortium name="Genoscope - CEA"/>
            <person name="William W."/>
        </authorList>
    </citation>
    <scope>NUCLEOTIDE SEQUENCE [LARGE SCALE GENOMIC DNA]</scope>
</reference>
<name>A0A8D9HS68_BRACM</name>
<sequence length="44" mass="5105">MHAYLIQASVTVHRLNSFREFDGNKNLEHEIPRRLLAKAKISSL</sequence>
<dbReference type="Proteomes" id="UP000694005">
    <property type="component" value="Chromosome A07"/>
</dbReference>